<name>A0AAD1UGM2_EUPCR</name>
<evidence type="ECO:0000313" key="2">
    <source>
        <dbReference type="Proteomes" id="UP001295684"/>
    </source>
</evidence>
<accession>A0AAD1UGM2</accession>
<dbReference type="EMBL" id="CAMPGE010010169">
    <property type="protein sequence ID" value="CAI2369021.1"/>
    <property type="molecule type" value="Genomic_DNA"/>
</dbReference>
<sequence length="336" mass="39358">MGMKYNASSSTIPRPLSKTNSQFQIEHLNQLFSKLVPTVEKRRSKERKLILKYDKLYTKMKLREDFMFKKLSNDIDKVVNSQKEKHIFLKNNIPFTTVLVKDLKHFVNIKVHEHLSPLRLFIKNKTEKTSFKLYFSRSIPKPCLNDCEKSFTNPSKITIKSPNDELIFSCTHLYFTIIPSDKLKMTLGYCFNSQLPARELLPEYKVSYLPSASLKSCRTTLEAMQYKFLSPDKIVQRRRNQIINTQYIKKQLDALFESDKQVQKVQRYMNRIRKKYQYKRGSLGESNSIGKRGLGRQVKNCRIKSLEGRLQKSTGSKAFRSFTGVIRNKKGRKDSP</sequence>
<proteinExistence type="predicted"/>
<dbReference type="Proteomes" id="UP001295684">
    <property type="component" value="Unassembled WGS sequence"/>
</dbReference>
<dbReference type="AlphaFoldDB" id="A0AAD1UGM2"/>
<organism evidence="1 2">
    <name type="scientific">Euplotes crassus</name>
    <dbReference type="NCBI Taxonomy" id="5936"/>
    <lineage>
        <taxon>Eukaryota</taxon>
        <taxon>Sar</taxon>
        <taxon>Alveolata</taxon>
        <taxon>Ciliophora</taxon>
        <taxon>Intramacronucleata</taxon>
        <taxon>Spirotrichea</taxon>
        <taxon>Hypotrichia</taxon>
        <taxon>Euplotida</taxon>
        <taxon>Euplotidae</taxon>
        <taxon>Moneuplotes</taxon>
    </lineage>
</organism>
<evidence type="ECO:0000313" key="1">
    <source>
        <dbReference type="EMBL" id="CAI2369021.1"/>
    </source>
</evidence>
<reference evidence="1" key="1">
    <citation type="submission" date="2023-07" db="EMBL/GenBank/DDBJ databases">
        <authorList>
            <consortium name="AG Swart"/>
            <person name="Singh M."/>
            <person name="Singh A."/>
            <person name="Seah K."/>
            <person name="Emmerich C."/>
        </authorList>
    </citation>
    <scope>NUCLEOTIDE SEQUENCE</scope>
    <source>
        <strain evidence="1">DP1</strain>
    </source>
</reference>
<protein>
    <submittedName>
        <fullName evidence="1">Uncharacterized protein</fullName>
    </submittedName>
</protein>
<keyword evidence="2" id="KW-1185">Reference proteome</keyword>
<comment type="caution">
    <text evidence="1">The sequence shown here is derived from an EMBL/GenBank/DDBJ whole genome shotgun (WGS) entry which is preliminary data.</text>
</comment>
<gene>
    <name evidence="1" type="ORF">ECRASSUSDP1_LOCUS10318</name>
</gene>